<keyword evidence="3" id="KW-1006">Bacterial flagellum protein export</keyword>
<dbReference type="InterPro" id="IPR029025">
    <property type="entry name" value="T3SS_substrate_exporter_C"/>
</dbReference>
<dbReference type="STRING" id="1328313.DS2_00750"/>
<gene>
    <name evidence="5" type="ORF">DS2_00750</name>
</gene>
<name>W7R3K4_9ALTE</name>
<dbReference type="InterPro" id="IPR006135">
    <property type="entry name" value="T3SS_substrate_exporter"/>
</dbReference>
<sequence length="100" mass="10901">MSNDEKKAVALTYDAPNTPKVTAKGFDELAQSIIQQAQEAGVMVHEDIELANYLAKLDVGSEIPEDVYIIIAEIIAWSYLLKGITPADLGLAQKRINTQA</sequence>
<organism evidence="5 6">
    <name type="scientific">Catenovulum agarivorans DS-2</name>
    <dbReference type="NCBI Taxonomy" id="1328313"/>
    <lineage>
        <taxon>Bacteria</taxon>
        <taxon>Pseudomonadati</taxon>
        <taxon>Pseudomonadota</taxon>
        <taxon>Gammaproteobacteria</taxon>
        <taxon>Alteromonadales</taxon>
        <taxon>Alteromonadaceae</taxon>
        <taxon>Catenovulum</taxon>
    </lineage>
</organism>
<dbReference type="Gene3D" id="3.40.1690.10">
    <property type="entry name" value="secretion proteins EscU"/>
    <property type="match status" value="1"/>
</dbReference>
<dbReference type="PANTHER" id="PTHR30531:SF12">
    <property type="entry name" value="FLAGELLAR BIOSYNTHETIC PROTEIN FLHB"/>
    <property type="match status" value="1"/>
</dbReference>
<comment type="caution">
    <text evidence="5">The sequence shown here is derived from an EMBL/GenBank/DDBJ whole genome shotgun (WGS) entry which is preliminary data.</text>
</comment>
<evidence type="ECO:0000313" key="5">
    <source>
        <dbReference type="EMBL" id="EWH12205.1"/>
    </source>
</evidence>
<evidence type="ECO:0000313" key="6">
    <source>
        <dbReference type="Proteomes" id="UP000019276"/>
    </source>
</evidence>
<reference evidence="5 6" key="1">
    <citation type="journal article" date="2014" name="Genome Announc.">
        <title>Draft Genome Sequence of the Agar-Degrading Bacterium Catenovulum sp. Strain DS-2, Isolated from Intestines of Haliotis diversicolor.</title>
        <authorList>
            <person name="Shan D."/>
            <person name="Li X."/>
            <person name="Gu Z."/>
            <person name="Wei G."/>
            <person name="Gao Z."/>
            <person name="Shao Z."/>
        </authorList>
    </citation>
    <scope>NUCLEOTIDE SEQUENCE [LARGE SCALE GENOMIC DNA]</scope>
    <source>
        <strain evidence="5 6">DS-2</strain>
    </source>
</reference>
<proteinExistence type="inferred from homology"/>
<dbReference type="PANTHER" id="PTHR30531">
    <property type="entry name" value="FLAGELLAR BIOSYNTHETIC PROTEIN FLHB"/>
    <property type="match status" value="1"/>
</dbReference>
<dbReference type="GO" id="GO:0005886">
    <property type="term" value="C:plasma membrane"/>
    <property type="evidence" value="ECO:0007669"/>
    <property type="project" value="TreeGrafter"/>
</dbReference>
<dbReference type="Pfam" id="PF01312">
    <property type="entry name" value="Bac_export_2"/>
    <property type="match status" value="1"/>
</dbReference>
<keyword evidence="3" id="KW-0653">Protein transport</keyword>
<accession>W7R3K4</accession>
<keyword evidence="6" id="KW-1185">Reference proteome</keyword>
<comment type="similarity">
    <text evidence="1">Belongs to the type III secretion exporter family.</text>
</comment>
<dbReference type="OrthoDB" id="5244399at2"/>
<evidence type="ECO:0000256" key="2">
    <source>
        <dbReference type="ARBA" id="ARBA00021622"/>
    </source>
</evidence>
<dbReference type="AlphaFoldDB" id="W7R3K4"/>
<dbReference type="GO" id="GO:0009306">
    <property type="term" value="P:protein secretion"/>
    <property type="evidence" value="ECO:0007669"/>
    <property type="project" value="InterPro"/>
</dbReference>
<dbReference type="Proteomes" id="UP000019276">
    <property type="component" value="Unassembled WGS sequence"/>
</dbReference>
<dbReference type="SUPFAM" id="SSF160544">
    <property type="entry name" value="EscU C-terminal domain-like"/>
    <property type="match status" value="1"/>
</dbReference>
<dbReference type="EMBL" id="ARZY01000001">
    <property type="protein sequence ID" value="EWH12205.1"/>
    <property type="molecule type" value="Genomic_DNA"/>
</dbReference>
<dbReference type="eggNOG" id="COG2257">
    <property type="taxonomic scope" value="Bacteria"/>
</dbReference>
<comment type="function">
    <text evidence="4">Required for formation of the rod structure in the basal body of the flagellar apparatus. Together with FliI and FliH, may constitute the export apparatus of flagellin.</text>
</comment>
<protein>
    <recommendedName>
        <fullName evidence="2">Flagellar biosynthetic protein FlhB</fullName>
    </recommendedName>
</protein>
<dbReference type="RefSeq" id="WP_035012665.1">
    <property type="nucleotide sequence ID" value="NZ_ARZY01000001.1"/>
</dbReference>
<evidence type="ECO:0000256" key="1">
    <source>
        <dbReference type="ARBA" id="ARBA00010690"/>
    </source>
</evidence>
<keyword evidence="3" id="KW-0813">Transport</keyword>
<evidence type="ECO:0000256" key="3">
    <source>
        <dbReference type="ARBA" id="ARBA00023225"/>
    </source>
</evidence>
<evidence type="ECO:0000256" key="4">
    <source>
        <dbReference type="ARBA" id="ARBA00025078"/>
    </source>
</evidence>